<dbReference type="InterPro" id="IPR023809">
    <property type="entry name" value="Thiopep_bacteriocin_synth_dom"/>
</dbReference>
<dbReference type="OrthoDB" id="3607295at2"/>
<protein>
    <submittedName>
        <fullName evidence="1">Uncharacterized protein</fullName>
    </submittedName>
</protein>
<name>A0A221W4U2_9PSEU</name>
<dbReference type="Proteomes" id="UP000204221">
    <property type="component" value="Chromosome"/>
</dbReference>
<keyword evidence="2" id="KW-1185">Reference proteome</keyword>
<dbReference type="RefSeq" id="WP_093941961.1">
    <property type="nucleotide sequence ID" value="NZ_CP022521.1"/>
</dbReference>
<sequence>MSEDELVWLSAHVFYHADSDPLLTDLLLPLIRRLRDEGSARRAFFLRHWEQGPHVRVRLQVPLRQAERIRTEFQRSVLGHLAEHPGPADVDPERLGRSLGRLATLETGVSDPAASARILPPNSLHWIDYEPEFAKYGGPKGIAVAEDVFDSSTVVSDHILRGVDSDRARLGVALQLLLLGTRALGLDDDGRAIFLRHYQERWVGYLPDRERLFAAWDEQYRHQESAYRTLADAIADGLDVGRGVGREWERLIHEAVCRVRPLVASGEVWPAEVDRSAPAFVAEAALVCQYTHTTNNRINVRPQGECFVAYLAWRAVLGRLGIDPKQITVGVTGNGVSVDG</sequence>
<evidence type="ECO:0000313" key="2">
    <source>
        <dbReference type="Proteomes" id="UP000204221"/>
    </source>
</evidence>
<dbReference type="AlphaFoldDB" id="A0A221W4U2"/>
<proteinExistence type="predicted"/>
<dbReference type="KEGG" id="ahg:AHOG_15225"/>
<evidence type="ECO:0000313" key="1">
    <source>
        <dbReference type="EMBL" id="ASO20671.1"/>
    </source>
</evidence>
<organism evidence="1 2">
    <name type="scientific">Actinoalloteichus hoggarensis</name>
    <dbReference type="NCBI Taxonomy" id="1470176"/>
    <lineage>
        <taxon>Bacteria</taxon>
        <taxon>Bacillati</taxon>
        <taxon>Actinomycetota</taxon>
        <taxon>Actinomycetes</taxon>
        <taxon>Pseudonocardiales</taxon>
        <taxon>Pseudonocardiaceae</taxon>
        <taxon>Actinoalloteichus</taxon>
    </lineage>
</organism>
<gene>
    <name evidence="1" type="ORF">AHOG_15225</name>
</gene>
<dbReference type="Pfam" id="PF14028">
    <property type="entry name" value="Lant_dehydr_C"/>
    <property type="match status" value="1"/>
</dbReference>
<reference evidence="1 2" key="1">
    <citation type="submission" date="2017-07" db="EMBL/GenBank/DDBJ databases">
        <title>Complete genome sequence of Actinoalloteichus hoggarensis DSM 45943, type strain of Actinoalloteichus hoggarensis.</title>
        <authorList>
            <person name="Ruckert C."/>
            <person name="Nouioui I."/>
            <person name="Willmese J."/>
            <person name="van Wezel G."/>
            <person name="Klenk H.-P."/>
            <person name="Kalinowski J."/>
            <person name="Zotchev S.B."/>
        </authorList>
    </citation>
    <scope>NUCLEOTIDE SEQUENCE [LARGE SCALE GENOMIC DNA]</scope>
    <source>
        <strain evidence="1 2">DSM 45943</strain>
    </source>
</reference>
<accession>A0A221W4U2</accession>
<dbReference type="EMBL" id="CP022521">
    <property type="protein sequence ID" value="ASO20671.1"/>
    <property type="molecule type" value="Genomic_DNA"/>
</dbReference>